<sequence length="137" mass="16030">MFRSFHPKYLSAQTLTSYVNRAQEKLSRRRRSLKKASTVNKRLASANLRSWWVGAARSVGRTKLHVNHNNGDAARSVLPSDWENRSTWRRRDRVSAGNSLEQFAFCRSQREKLSNTCTSITPFMNEYRVLRQKFIHT</sequence>
<dbReference type="EMBL" id="JAHRIP010081751">
    <property type="protein sequence ID" value="MEQ2313058.1"/>
    <property type="molecule type" value="Genomic_DNA"/>
</dbReference>
<organism evidence="1 2">
    <name type="scientific">Ameca splendens</name>
    <dbReference type="NCBI Taxonomy" id="208324"/>
    <lineage>
        <taxon>Eukaryota</taxon>
        <taxon>Metazoa</taxon>
        <taxon>Chordata</taxon>
        <taxon>Craniata</taxon>
        <taxon>Vertebrata</taxon>
        <taxon>Euteleostomi</taxon>
        <taxon>Actinopterygii</taxon>
        <taxon>Neopterygii</taxon>
        <taxon>Teleostei</taxon>
        <taxon>Neoteleostei</taxon>
        <taxon>Acanthomorphata</taxon>
        <taxon>Ovalentaria</taxon>
        <taxon>Atherinomorphae</taxon>
        <taxon>Cyprinodontiformes</taxon>
        <taxon>Goodeidae</taxon>
        <taxon>Ameca</taxon>
    </lineage>
</organism>
<dbReference type="Proteomes" id="UP001469553">
    <property type="component" value="Unassembled WGS sequence"/>
</dbReference>
<proteinExistence type="predicted"/>
<name>A0ABV1A3D9_9TELE</name>
<gene>
    <name evidence="1" type="ORF">AMECASPLE_037711</name>
</gene>
<evidence type="ECO:0000313" key="2">
    <source>
        <dbReference type="Proteomes" id="UP001469553"/>
    </source>
</evidence>
<comment type="caution">
    <text evidence="1">The sequence shown here is derived from an EMBL/GenBank/DDBJ whole genome shotgun (WGS) entry which is preliminary data.</text>
</comment>
<accession>A0ABV1A3D9</accession>
<protein>
    <submittedName>
        <fullName evidence="1">Uncharacterized protein</fullName>
    </submittedName>
</protein>
<reference evidence="1 2" key="1">
    <citation type="submission" date="2021-06" db="EMBL/GenBank/DDBJ databases">
        <authorList>
            <person name="Palmer J.M."/>
        </authorList>
    </citation>
    <scope>NUCLEOTIDE SEQUENCE [LARGE SCALE GENOMIC DNA]</scope>
    <source>
        <strain evidence="1 2">AS_MEX2019</strain>
        <tissue evidence="1">Muscle</tissue>
    </source>
</reference>
<evidence type="ECO:0000313" key="1">
    <source>
        <dbReference type="EMBL" id="MEQ2313058.1"/>
    </source>
</evidence>
<keyword evidence="2" id="KW-1185">Reference proteome</keyword>